<dbReference type="AlphaFoldDB" id="A0A146LSH4"/>
<keyword evidence="1" id="KW-0472">Membrane</keyword>
<evidence type="ECO:0000256" key="1">
    <source>
        <dbReference type="SAM" id="Phobius"/>
    </source>
</evidence>
<keyword evidence="1" id="KW-0812">Transmembrane</keyword>
<accession>A0A146LSH4</accession>
<name>A0A146LSH4_LYGHE</name>
<evidence type="ECO:0000313" key="2">
    <source>
        <dbReference type="EMBL" id="JAQ10738.1"/>
    </source>
</evidence>
<feature type="non-terminal residue" evidence="2">
    <location>
        <position position="1"/>
    </location>
</feature>
<proteinExistence type="predicted"/>
<dbReference type="EMBL" id="GDHC01007891">
    <property type="protein sequence ID" value="JAQ10738.1"/>
    <property type="molecule type" value="Transcribed_RNA"/>
</dbReference>
<sequence>YGYLIKMSAENCKQPEAMLVNQAEHSAEPGDNIPVLETIDINEMQPNVDKVVHVTKIYIPTIEPESSVTGPLVVANEAIPKTVNSEVSSPHVVVETDALTLAGSVVNVPSENAGEIVEIQLQPTYPAAHPLPDVTVDVDRSEKIGEIVPITIQPAYPMAHTADDHISSEIVVIPAYPAAHLSVPAPVLEESVPTVQIKPDLVQYGTTVTDGSPAMSEVNSSLAEPLYPAAHPLPISAAELNNDDGMSEISLPKVVDTGASSQVFGESATANGTSSSVNVIIQPRNTSRKRGIVLTVVLLVLLISTFAVWGVFKFVLKDSPLT</sequence>
<reference evidence="2" key="1">
    <citation type="journal article" date="2016" name="Gigascience">
        <title>De novo construction of an expanded transcriptome assembly for the western tarnished plant bug, Lygus hesperus.</title>
        <authorList>
            <person name="Tassone E.E."/>
            <person name="Geib S.M."/>
            <person name="Hall B."/>
            <person name="Fabrick J.A."/>
            <person name="Brent C.S."/>
            <person name="Hull J.J."/>
        </authorList>
    </citation>
    <scope>NUCLEOTIDE SEQUENCE</scope>
</reference>
<keyword evidence="1" id="KW-1133">Transmembrane helix</keyword>
<organism evidence="2">
    <name type="scientific">Lygus hesperus</name>
    <name type="common">Western plant bug</name>
    <dbReference type="NCBI Taxonomy" id="30085"/>
    <lineage>
        <taxon>Eukaryota</taxon>
        <taxon>Metazoa</taxon>
        <taxon>Ecdysozoa</taxon>
        <taxon>Arthropoda</taxon>
        <taxon>Hexapoda</taxon>
        <taxon>Insecta</taxon>
        <taxon>Pterygota</taxon>
        <taxon>Neoptera</taxon>
        <taxon>Paraneoptera</taxon>
        <taxon>Hemiptera</taxon>
        <taxon>Heteroptera</taxon>
        <taxon>Panheteroptera</taxon>
        <taxon>Cimicomorpha</taxon>
        <taxon>Miridae</taxon>
        <taxon>Mirini</taxon>
        <taxon>Lygus</taxon>
    </lineage>
</organism>
<protein>
    <submittedName>
        <fullName evidence="2">Uncharacterized protein</fullName>
    </submittedName>
</protein>
<feature type="transmembrane region" description="Helical" evidence="1">
    <location>
        <begin position="292"/>
        <end position="312"/>
    </location>
</feature>
<gene>
    <name evidence="2" type="ORF">g.41640</name>
</gene>